<dbReference type="InterPro" id="IPR001245">
    <property type="entry name" value="Ser-Thr/Tyr_kinase_cat_dom"/>
</dbReference>
<dbReference type="STRING" id="1447875.A0A2B7Y1Y9"/>
<feature type="domain" description="Protein kinase" evidence="2">
    <location>
        <begin position="1"/>
        <end position="188"/>
    </location>
</feature>
<accession>A0A2B7Y1Y9</accession>
<gene>
    <name evidence="3" type="ORF">AJ79_02893</name>
</gene>
<comment type="caution">
    <text evidence="3">The sequence shown here is derived from an EMBL/GenBank/DDBJ whole genome shotgun (WGS) entry which is preliminary data.</text>
</comment>
<dbReference type="OrthoDB" id="4115689at2759"/>
<dbReference type="InterPro" id="IPR000719">
    <property type="entry name" value="Prot_kinase_dom"/>
</dbReference>
<evidence type="ECO:0000313" key="4">
    <source>
        <dbReference type="Proteomes" id="UP000223968"/>
    </source>
</evidence>
<sequence length="188" mass="20934">MRHSCLQNIPELYGKTISKELVENEIEFTVQSIQQPQRREKQNPTPNGSGRVQGGVGGGSDGSLLAQNVPSNVEVIQYEQGVFRRLISGSQIDGVVPCLGFSSKATELAYMKNGDLRAYLEKNKPSRELQLSWFRQMAQILQKVHDKRVLVADIASRNFLLDSKLSIKLCDFTEASILHLGHCYGSGR</sequence>
<evidence type="ECO:0000256" key="1">
    <source>
        <dbReference type="SAM" id="MobiDB-lite"/>
    </source>
</evidence>
<dbReference type="Pfam" id="PF07714">
    <property type="entry name" value="PK_Tyr_Ser-Thr"/>
    <property type="match status" value="1"/>
</dbReference>
<dbReference type="Proteomes" id="UP000223968">
    <property type="component" value="Unassembled WGS sequence"/>
</dbReference>
<name>A0A2B7Y1Y9_9EURO</name>
<organism evidence="3 4">
    <name type="scientific">Helicocarpus griseus UAMH5409</name>
    <dbReference type="NCBI Taxonomy" id="1447875"/>
    <lineage>
        <taxon>Eukaryota</taxon>
        <taxon>Fungi</taxon>
        <taxon>Dikarya</taxon>
        <taxon>Ascomycota</taxon>
        <taxon>Pezizomycotina</taxon>
        <taxon>Eurotiomycetes</taxon>
        <taxon>Eurotiomycetidae</taxon>
        <taxon>Onygenales</taxon>
        <taxon>Ajellomycetaceae</taxon>
        <taxon>Helicocarpus</taxon>
    </lineage>
</organism>
<feature type="compositionally biased region" description="Gly residues" evidence="1">
    <location>
        <begin position="51"/>
        <end position="61"/>
    </location>
</feature>
<keyword evidence="4" id="KW-1185">Reference proteome</keyword>
<reference evidence="3 4" key="1">
    <citation type="submission" date="2017-10" db="EMBL/GenBank/DDBJ databases">
        <title>Comparative genomics in systemic dimorphic fungi from Ajellomycetaceae.</title>
        <authorList>
            <person name="Munoz J.F."/>
            <person name="Mcewen J.G."/>
            <person name="Clay O.K."/>
            <person name="Cuomo C.A."/>
        </authorList>
    </citation>
    <scope>NUCLEOTIDE SEQUENCE [LARGE SCALE GENOMIC DNA]</scope>
    <source>
        <strain evidence="3 4">UAMH5409</strain>
    </source>
</reference>
<dbReference type="PROSITE" id="PS50011">
    <property type="entry name" value="PROTEIN_KINASE_DOM"/>
    <property type="match status" value="1"/>
</dbReference>
<proteinExistence type="predicted"/>
<dbReference type="AlphaFoldDB" id="A0A2B7Y1Y9"/>
<protein>
    <recommendedName>
        <fullName evidence="2">Protein kinase domain-containing protein</fullName>
    </recommendedName>
</protein>
<dbReference type="EMBL" id="PDNB01000032">
    <property type="protein sequence ID" value="PGH14727.1"/>
    <property type="molecule type" value="Genomic_DNA"/>
</dbReference>
<feature type="region of interest" description="Disordered" evidence="1">
    <location>
        <begin position="32"/>
        <end position="63"/>
    </location>
</feature>
<dbReference type="GO" id="GO:0005524">
    <property type="term" value="F:ATP binding"/>
    <property type="evidence" value="ECO:0007669"/>
    <property type="project" value="InterPro"/>
</dbReference>
<dbReference type="SUPFAM" id="SSF56112">
    <property type="entry name" value="Protein kinase-like (PK-like)"/>
    <property type="match status" value="1"/>
</dbReference>
<dbReference type="Gene3D" id="1.10.510.10">
    <property type="entry name" value="Transferase(Phosphotransferase) domain 1"/>
    <property type="match status" value="1"/>
</dbReference>
<evidence type="ECO:0000259" key="2">
    <source>
        <dbReference type="PROSITE" id="PS50011"/>
    </source>
</evidence>
<evidence type="ECO:0000313" key="3">
    <source>
        <dbReference type="EMBL" id="PGH14727.1"/>
    </source>
</evidence>
<dbReference type="InterPro" id="IPR011009">
    <property type="entry name" value="Kinase-like_dom_sf"/>
</dbReference>
<dbReference type="GO" id="GO:0004672">
    <property type="term" value="F:protein kinase activity"/>
    <property type="evidence" value="ECO:0007669"/>
    <property type="project" value="InterPro"/>
</dbReference>